<dbReference type="RefSeq" id="WP_250591727.1">
    <property type="nucleotide sequence ID" value="NZ_JAMLJM010000002.1"/>
</dbReference>
<sequence>MPFFSVIIPLYNKEKFIRKTLTNVLKQSFQNFEIIVVNDGSTDNSLLEVEPLKDPRIKIFNQENKGAASARNFGVEAATGEVIAFLDADDLWLENHLEELYNLYNDFPDCGLYCSRYLIQLSEKNIFQPSFSYAIANQFRGIIPDFFEASLVYRVALTSALCIPKKIIRNNSFNTKVSSGQDLELFTKIAIEYPVAITNIMTVEYNFSIENQLSKTPIIKKTLPDLKQFDEKEKKNKSLKRFLDNYRKEYALHYKIAGDSKTSHDFYSTIHPENISFKFKVIYFLPRIILINLLRFKRFLNKKGLEFTIYN</sequence>
<name>A0ABT0TN49_9FLAO</name>
<dbReference type="SUPFAM" id="SSF53448">
    <property type="entry name" value="Nucleotide-diphospho-sugar transferases"/>
    <property type="match status" value="1"/>
</dbReference>
<gene>
    <name evidence="2" type="ORF">NAT50_03995</name>
</gene>
<proteinExistence type="predicted"/>
<protein>
    <submittedName>
        <fullName evidence="2">Glycosyltransferase family 2 protein</fullName>
    </submittedName>
</protein>
<feature type="domain" description="Glycosyltransferase 2-like" evidence="1">
    <location>
        <begin position="5"/>
        <end position="132"/>
    </location>
</feature>
<dbReference type="Proteomes" id="UP001317191">
    <property type="component" value="Unassembled WGS sequence"/>
</dbReference>
<dbReference type="PANTHER" id="PTHR22916">
    <property type="entry name" value="GLYCOSYLTRANSFERASE"/>
    <property type="match status" value="1"/>
</dbReference>
<reference evidence="2 3" key="1">
    <citation type="submission" date="2022-05" db="EMBL/GenBank/DDBJ databases">
        <title>Flavobacterium sp., isolated from activated sludge.</title>
        <authorList>
            <person name="Ran Q."/>
        </authorList>
    </citation>
    <scope>NUCLEOTIDE SEQUENCE [LARGE SCALE GENOMIC DNA]</scope>
    <source>
        <strain evidence="2 3">HXWNR70</strain>
    </source>
</reference>
<comment type="caution">
    <text evidence="2">The sequence shown here is derived from an EMBL/GenBank/DDBJ whole genome shotgun (WGS) entry which is preliminary data.</text>
</comment>
<dbReference type="PANTHER" id="PTHR22916:SF3">
    <property type="entry name" value="UDP-GLCNAC:BETAGAL BETA-1,3-N-ACETYLGLUCOSAMINYLTRANSFERASE-LIKE PROTEIN 1"/>
    <property type="match status" value="1"/>
</dbReference>
<keyword evidence="3" id="KW-1185">Reference proteome</keyword>
<dbReference type="Pfam" id="PF00535">
    <property type="entry name" value="Glycos_transf_2"/>
    <property type="match status" value="1"/>
</dbReference>
<dbReference type="Gene3D" id="3.90.550.10">
    <property type="entry name" value="Spore Coat Polysaccharide Biosynthesis Protein SpsA, Chain A"/>
    <property type="match status" value="1"/>
</dbReference>
<dbReference type="InterPro" id="IPR029044">
    <property type="entry name" value="Nucleotide-diphossugar_trans"/>
</dbReference>
<dbReference type="EMBL" id="JAMLJM010000002">
    <property type="protein sequence ID" value="MCL9808514.1"/>
    <property type="molecule type" value="Genomic_DNA"/>
</dbReference>
<evidence type="ECO:0000259" key="1">
    <source>
        <dbReference type="Pfam" id="PF00535"/>
    </source>
</evidence>
<dbReference type="InterPro" id="IPR001173">
    <property type="entry name" value="Glyco_trans_2-like"/>
</dbReference>
<evidence type="ECO:0000313" key="3">
    <source>
        <dbReference type="Proteomes" id="UP001317191"/>
    </source>
</evidence>
<accession>A0ABT0TN49</accession>
<dbReference type="CDD" id="cd00761">
    <property type="entry name" value="Glyco_tranf_GTA_type"/>
    <property type="match status" value="1"/>
</dbReference>
<evidence type="ECO:0000313" key="2">
    <source>
        <dbReference type="EMBL" id="MCL9808514.1"/>
    </source>
</evidence>
<organism evidence="2 3">
    <name type="scientific">Flavobacterium luminosum</name>
    <dbReference type="NCBI Taxonomy" id="2949086"/>
    <lineage>
        <taxon>Bacteria</taxon>
        <taxon>Pseudomonadati</taxon>
        <taxon>Bacteroidota</taxon>
        <taxon>Flavobacteriia</taxon>
        <taxon>Flavobacteriales</taxon>
        <taxon>Flavobacteriaceae</taxon>
        <taxon>Flavobacterium</taxon>
    </lineage>
</organism>